<dbReference type="PANTHER" id="PTHR33734">
    <property type="entry name" value="LYSM DOMAIN-CONTAINING GPI-ANCHORED PROTEIN 2"/>
    <property type="match status" value="1"/>
</dbReference>
<name>A1ZFY4_MICM2</name>
<dbReference type="CDD" id="cd00118">
    <property type="entry name" value="LysM"/>
    <property type="match status" value="5"/>
</dbReference>
<comment type="caution">
    <text evidence="3">The sequence shown here is derived from an EMBL/GenBank/DDBJ whole genome shotgun (WGS) entry which is preliminary data.</text>
</comment>
<dbReference type="RefSeq" id="WP_002694620.1">
    <property type="nucleotide sequence ID" value="NZ_AAWS01000005.1"/>
</dbReference>
<dbReference type="eggNOG" id="COG1388">
    <property type="taxonomic scope" value="Bacteria"/>
</dbReference>
<dbReference type="PANTHER" id="PTHR33734:SF22">
    <property type="entry name" value="MEMBRANE-BOUND LYTIC MUREIN TRANSGLYCOSYLASE D"/>
    <property type="match status" value="1"/>
</dbReference>
<dbReference type="Gene3D" id="3.30.565.40">
    <property type="entry name" value="Fervidobacterium nodosum Rt17-B1 like"/>
    <property type="match status" value="1"/>
</dbReference>
<evidence type="ECO:0000313" key="4">
    <source>
        <dbReference type="Proteomes" id="UP000004095"/>
    </source>
</evidence>
<feature type="signal peptide" evidence="1">
    <location>
        <begin position="1"/>
        <end position="32"/>
    </location>
</feature>
<dbReference type="EMBL" id="AAWS01000005">
    <property type="protein sequence ID" value="EAY30908.1"/>
    <property type="molecule type" value="Genomic_DNA"/>
</dbReference>
<dbReference type="Pfam" id="PF01476">
    <property type="entry name" value="LysM"/>
    <property type="match status" value="5"/>
</dbReference>
<organism evidence="3 4">
    <name type="scientific">Microscilla marina ATCC 23134</name>
    <dbReference type="NCBI Taxonomy" id="313606"/>
    <lineage>
        <taxon>Bacteria</taxon>
        <taxon>Pseudomonadati</taxon>
        <taxon>Bacteroidota</taxon>
        <taxon>Cytophagia</taxon>
        <taxon>Cytophagales</taxon>
        <taxon>Microscillaceae</taxon>
        <taxon>Microscilla</taxon>
    </lineage>
</organism>
<evidence type="ECO:0000313" key="3">
    <source>
        <dbReference type="EMBL" id="EAY30908.1"/>
    </source>
</evidence>
<proteinExistence type="predicted"/>
<feature type="domain" description="LysM" evidence="2">
    <location>
        <begin position="432"/>
        <end position="476"/>
    </location>
</feature>
<dbReference type="Gene3D" id="3.10.350.10">
    <property type="entry name" value="LysM domain"/>
    <property type="match status" value="3"/>
</dbReference>
<dbReference type="PROSITE" id="PS51782">
    <property type="entry name" value="LYSM"/>
    <property type="match status" value="5"/>
</dbReference>
<keyword evidence="1" id="KW-0732">Signal</keyword>
<protein>
    <submittedName>
        <fullName evidence="3">LysM domain protein</fullName>
    </submittedName>
</protein>
<evidence type="ECO:0000256" key="1">
    <source>
        <dbReference type="SAM" id="SignalP"/>
    </source>
</evidence>
<dbReference type="InterPro" id="IPR036779">
    <property type="entry name" value="LysM_dom_sf"/>
</dbReference>
<gene>
    <name evidence="3" type="ORF">M23134_01232</name>
</gene>
<evidence type="ECO:0000259" key="2">
    <source>
        <dbReference type="PROSITE" id="PS51782"/>
    </source>
</evidence>
<dbReference type="OrthoDB" id="9810477at2"/>
<feature type="domain" description="LysM" evidence="2">
    <location>
        <begin position="365"/>
        <end position="409"/>
    </location>
</feature>
<feature type="domain" description="LysM" evidence="2">
    <location>
        <begin position="231"/>
        <end position="275"/>
    </location>
</feature>
<sequence length="481" mass="55725">MKQLNMKKQTILRFPLGGVLWLLLMLCAPVCAQDNIGTVNFDQDSLAKKSYCVAGDCPYYTIQINYPKFLENNYPVLAKSLNKKVKNLLYGHVQSFLEKVQKAYKAQPEQYSKSASTLLGNFEMKSSQDNLLSFKIIVQEVVPLIAGYPKKHEHTFNYDIIQGSELGDGEVSVNEVKQRKQHLAKRRENLIKLCKRYRLDRDDFKRWNGVAANNKIYANQYYYVTPPIVRAKYLAQEGDGLFQICRKFEIHVTEFMRWNQLEKDARLLVEKAYYVSPPPATQIVEKPQVAVVNDIKEKEEVKEVQKVKTYKAKRGDTVSEICAKFNISAADFRRWNRLGRRSKIYAGKTYYVQKPVQTIAQSKNGQYKVRRGDTVSEICVKFGINSADFRRWNKLQRKDKIYAGKTYYITAPKGTSAPTKKDKLKKNDEIVVTYIAKTGDTVALVCKKHKITEAQFRRWNKLRRNTRLKAGKTYYVFSPED</sequence>
<reference evidence="3 4" key="1">
    <citation type="submission" date="2007-01" db="EMBL/GenBank/DDBJ databases">
        <authorList>
            <person name="Haygood M."/>
            <person name="Podell S."/>
            <person name="Anderson C."/>
            <person name="Hopkinson B."/>
            <person name="Roe K."/>
            <person name="Barbeau K."/>
            <person name="Gaasterland T."/>
            <person name="Ferriera S."/>
            <person name="Johnson J."/>
            <person name="Kravitz S."/>
            <person name="Beeson K."/>
            <person name="Sutton G."/>
            <person name="Rogers Y.-H."/>
            <person name="Friedman R."/>
            <person name="Frazier M."/>
            <person name="Venter J.C."/>
        </authorList>
    </citation>
    <scope>NUCLEOTIDE SEQUENCE [LARGE SCALE GENOMIC DNA]</scope>
    <source>
        <strain evidence="3 4">ATCC 23134</strain>
    </source>
</reference>
<keyword evidence="4" id="KW-1185">Reference proteome</keyword>
<dbReference type="InterPro" id="IPR018392">
    <property type="entry name" value="LysM"/>
</dbReference>
<accession>A1ZFY4</accession>
<feature type="domain" description="LysM" evidence="2">
    <location>
        <begin position="308"/>
        <end position="352"/>
    </location>
</feature>
<dbReference type="Proteomes" id="UP000004095">
    <property type="component" value="Unassembled WGS sequence"/>
</dbReference>
<dbReference type="SMART" id="SM00257">
    <property type="entry name" value="LysM"/>
    <property type="match status" value="5"/>
</dbReference>
<feature type="domain" description="LysM" evidence="2">
    <location>
        <begin position="180"/>
        <end position="224"/>
    </location>
</feature>
<dbReference type="AlphaFoldDB" id="A1ZFY4"/>
<feature type="chain" id="PRO_5002642151" evidence="1">
    <location>
        <begin position="33"/>
        <end position="481"/>
    </location>
</feature>
<dbReference type="SUPFAM" id="SSF54106">
    <property type="entry name" value="LysM domain"/>
    <property type="match status" value="5"/>
</dbReference>